<evidence type="ECO:0000313" key="4">
    <source>
        <dbReference type="EMBL" id="KAJ8909011.1"/>
    </source>
</evidence>
<evidence type="ECO:0000313" key="5">
    <source>
        <dbReference type="Proteomes" id="UP001157974"/>
    </source>
</evidence>
<feature type="domain" description="RRM" evidence="3">
    <location>
        <begin position="101"/>
        <end position="176"/>
    </location>
</feature>
<evidence type="ECO:0000259" key="3">
    <source>
        <dbReference type="PROSITE" id="PS50102"/>
    </source>
</evidence>
<keyword evidence="1 2" id="KW-0694">RNA-binding</keyword>
<evidence type="ECO:0000256" key="1">
    <source>
        <dbReference type="ARBA" id="ARBA00022884"/>
    </source>
</evidence>
<accession>A0AAV8V5G5</accession>
<dbReference type="SMART" id="SM00360">
    <property type="entry name" value="RRM"/>
    <property type="match status" value="2"/>
</dbReference>
<name>A0AAV8V5G5_9RHOD</name>
<sequence>MLNVGHLVRQRSARVGHHVRVSGEGLKRWLSGDVDTDGRREEKMMDVKKTVSVTKPIQQSRVVIEDFEWRKIQLELDMSKDRRLVRSVYEGVDFPEGDVRKRVYIAGIPKNSKREEIIEKLQIVGEVEHLDLLDFDPLTDLHSGRAQAVFKTADQADRAVKELNGVRFIKTAPVVKDELFTYRPPETISLLLMEERRGAGASRKVMVGRIPALMSPETIAEYAGHLGSVLGVKRYKTHDGNHLGLACIEFLSADEAVEAADKLHLAYLLGRRLRAALVTSADAESYFVEKTKRPRKAKMLI</sequence>
<dbReference type="PANTHER" id="PTHR21245">
    <property type="entry name" value="HETEROGENEOUS NUCLEAR RIBONUCLEOPROTEIN"/>
    <property type="match status" value="1"/>
</dbReference>
<proteinExistence type="predicted"/>
<reference evidence="4 5" key="1">
    <citation type="journal article" date="2023" name="Nat. Commun.">
        <title>Origin of minicircular mitochondrial genomes in red algae.</title>
        <authorList>
            <person name="Lee Y."/>
            <person name="Cho C.H."/>
            <person name="Lee Y.M."/>
            <person name="Park S.I."/>
            <person name="Yang J.H."/>
            <person name="West J.A."/>
            <person name="Bhattacharya D."/>
            <person name="Yoon H.S."/>
        </authorList>
    </citation>
    <scope>NUCLEOTIDE SEQUENCE [LARGE SCALE GENOMIC DNA]</scope>
    <source>
        <strain evidence="4 5">CCMP1338</strain>
        <tissue evidence="4">Whole cell</tissue>
    </source>
</reference>
<organism evidence="4 5">
    <name type="scientific">Rhodosorus marinus</name>
    <dbReference type="NCBI Taxonomy" id="101924"/>
    <lineage>
        <taxon>Eukaryota</taxon>
        <taxon>Rhodophyta</taxon>
        <taxon>Stylonematophyceae</taxon>
        <taxon>Stylonematales</taxon>
        <taxon>Stylonemataceae</taxon>
        <taxon>Rhodosorus</taxon>
    </lineage>
</organism>
<feature type="domain" description="RRM" evidence="3">
    <location>
        <begin position="203"/>
        <end position="280"/>
    </location>
</feature>
<protein>
    <recommendedName>
        <fullName evidence="3">RRM domain-containing protein</fullName>
    </recommendedName>
</protein>
<dbReference type="AlphaFoldDB" id="A0AAV8V5G5"/>
<dbReference type="Gene3D" id="3.30.70.330">
    <property type="match status" value="2"/>
</dbReference>
<dbReference type="InterPro" id="IPR035979">
    <property type="entry name" value="RBD_domain_sf"/>
</dbReference>
<dbReference type="Proteomes" id="UP001157974">
    <property type="component" value="Unassembled WGS sequence"/>
</dbReference>
<dbReference type="SUPFAM" id="SSF54928">
    <property type="entry name" value="RNA-binding domain, RBD"/>
    <property type="match status" value="1"/>
</dbReference>
<gene>
    <name evidence="4" type="ORF">NDN08_005710</name>
</gene>
<comment type="caution">
    <text evidence="4">The sequence shown here is derived from an EMBL/GenBank/DDBJ whole genome shotgun (WGS) entry which is preliminary data.</text>
</comment>
<dbReference type="EMBL" id="JAMWBK010000001">
    <property type="protein sequence ID" value="KAJ8909011.1"/>
    <property type="molecule type" value="Genomic_DNA"/>
</dbReference>
<dbReference type="InterPro" id="IPR012677">
    <property type="entry name" value="Nucleotide-bd_a/b_plait_sf"/>
</dbReference>
<keyword evidence="5" id="KW-1185">Reference proteome</keyword>
<evidence type="ECO:0000256" key="2">
    <source>
        <dbReference type="PROSITE-ProRule" id="PRU00176"/>
    </source>
</evidence>
<dbReference type="InterPro" id="IPR000504">
    <property type="entry name" value="RRM_dom"/>
</dbReference>
<dbReference type="PROSITE" id="PS50102">
    <property type="entry name" value="RRM"/>
    <property type="match status" value="2"/>
</dbReference>
<dbReference type="Pfam" id="PF00076">
    <property type="entry name" value="RRM_1"/>
    <property type="match status" value="2"/>
</dbReference>
<dbReference type="GO" id="GO:0003723">
    <property type="term" value="F:RNA binding"/>
    <property type="evidence" value="ECO:0007669"/>
    <property type="project" value="UniProtKB-UniRule"/>
</dbReference>
<dbReference type="CDD" id="cd00590">
    <property type="entry name" value="RRM_SF"/>
    <property type="match status" value="2"/>
</dbReference>